<evidence type="ECO:0000256" key="1">
    <source>
        <dbReference type="ARBA" id="ARBA00022729"/>
    </source>
</evidence>
<dbReference type="Gene3D" id="2.130.10.130">
    <property type="entry name" value="Integrin alpha, N-terminal"/>
    <property type="match status" value="1"/>
</dbReference>
<dbReference type="PANTHER" id="PTHR46580">
    <property type="entry name" value="SENSOR KINASE-RELATED"/>
    <property type="match status" value="1"/>
</dbReference>
<sequence length="610" mass="65995">MAEISFRLATTCSRPDRRSGEFAGTRALRLLSLLILPLLLLTAYGCGEGNTPGDEAAPVSGNKEQLDPQSLEWIEDLSESLANDLLDLSVSTRRRNAAEILGYLSESMEATPWPDGSSPMPEGVTLRPVDPALAATNPDVGSARYVRKWDWPLATATQTSGDDYLDNWTGFLDRYSEVEDVRFKVKKAAFESETSGTARLFFFLIGRNSEGNREWLSVWADAAVARADADSSRWQLSRFALESVTSVVAERDLFSEVSKPAGVALHLPRYGAPGNEGFVWHGAAAGDIDNDGDIDLVVAGVERNYVYLNRGDGTFDETAGACGIAETPESVVAPLLLDYDSDGDSDLFCSASGLQMLFENRLVPDGKLAFRDVSLHAGVDRPAIGFSAVSADVNADGHPDILVNSYQRYGVIMPNGWHDADNGTPNLLFINRGDGTFTEEAAQWGIADSRWSYAAEFIDFDGDNDLDVYIANDFGTNGFYRNDGDHFTDIAEELGLSDPGNGMGVSFGDFDNDGDLDLHVTNMSSTAGNRILGRLYGDAAPTGKTLRKLAAGNSLYERMPDGSWKNVTSDVGGFSAGWAWGGGFFDADNDGWEDLFTTNGFVSGKLMKDT</sequence>
<evidence type="ECO:0000313" key="3">
    <source>
        <dbReference type="Proteomes" id="UP000739538"/>
    </source>
</evidence>
<keyword evidence="1" id="KW-0732">Signal</keyword>
<evidence type="ECO:0000313" key="2">
    <source>
        <dbReference type="EMBL" id="MCA9758095.1"/>
    </source>
</evidence>
<dbReference type="AlphaFoldDB" id="A0A956NEU8"/>
<dbReference type="SUPFAM" id="SSF69318">
    <property type="entry name" value="Integrin alpha N-terminal domain"/>
    <property type="match status" value="1"/>
</dbReference>
<reference evidence="2" key="1">
    <citation type="submission" date="2020-04" db="EMBL/GenBank/DDBJ databases">
        <authorList>
            <person name="Zhang T."/>
        </authorList>
    </citation>
    <scope>NUCLEOTIDE SEQUENCE</scope>
    <source>
        <strain evidence="2">HKST-UBA02</strain>
    </source>
</reference>
<dbReference type="PANTHER" id="PTHR46580:SF4">
    <property type="entry name" value="ATP_GTP-BINDING PROTEIN"/>
    <property type="match status" value="1"/>
</dbReference>
<organism evidence="2 3">
    <name type="scientific">Eiseniibacteriota bacterium</name>
    <dbReference type="NCBI Taxonomy" id="2212470"/>
    <lineage>
        <taxon>Bacteria</taxon>
        <taxon>Candidatus Eiseniibacteriota</taxon>
    </lineage>
</organism>
<dbReference type="Pfam" id="PF13517">
    <property type="entry name" value="FG-GAP_3"/>
    <property type="match status" value="2"/>
</dbReference>
<dbReference type="InterPro" id="IPR028994">
    <property type="entry name" value="Integrin_alpha_N"/>
</dbReference>
<comment type="caution">
    <text evidence="2">The sequence shown here is derived from an EMBL/GenBank/DDBJ whole genome shotgun (WGS) entry which is preliminary data.</text>
</comment>
<name>A0A956NEU8_UNCEI</name>
<reference evidence="2" key="2">
    <citation type="journal article" date="2021" name="Microbiome">
        <title>Successional dynamics and alternative stable states in a saline activated sludge microbial community over 9 years.</title>
        <authorList>
            <person name="Wang Y."/>
            <person name="Ye J."/>
            <person name="Ju F."/>
            <person name="Liu L."/>
            <person name="Boyd J.A."/>
            <person name="Deng Y."/>
            <person name="Parks D.H."/>
            <person name="Jiang X."/>
            <person name="Yin X."/>
            <person name="Woodcroft B.J."/>
            <person name="Tyson G.W."/>
            <person name="Hugenholtz P."/>
            <person name="Polz M.F."/>
            <person name="Zhang T."/>
        </authorList>
    </citation>
    <scope>NUCLEOTIDE SEQUENCE</scope>
    <source>
        <strain evidence="2">HKST-UBA02</strain>
    </source>
</reference>
<accession>A0A956NEU8</accession>
<protein>
    <submittedName>
        <fullName evidence="2">VCBS repeat-containing protein</fullName>
    </submittedName>
</protein>
<gene>
    <name evidence="2" type="ORF">KDA27_20040</name>
</gene>
<dbReference type="Proteomes" id="UP000739538">
    <property type="component" value="Unassembled WGS sequence"/>
</dbReference>
<proteinExistence type="predicted"/>
<dbReference type="InterPro" id="IPR013517">
    <property type="entry name" value="FG-GAP"/>
</dbReference>
<dbReference type="EMBL" id="JAGQHS010000142">
    <property type="protein sequence ID" value="MCA9758095.1"/>
    <property type="molecule type" value="Genomic_DNA"/>
</dbReference>